<sequence length="76" mass="8702">MIPEKFYLKLLFARGIRVPNSASISASDLHFFLTELLLALRASLNRFTYIAGRAQIDILNSFQWTILSQIIFTPEV</sequence>
<name>A0A0A9I323_ARUDO</name>
<evidence type="ECO:0000313" key="1">
    <source>
        <dbReference type="EMBL" id="JAE39553.1"/>
    </source>
</evidence>
<reference evidence="1" key="2">
    <citation type="journal article" date="2015" name="Data Brief">
        <title>Shoot transcriptome of the giant reed, Arundo donax.</title>
        <authorList>
            <person name="Barrero R.A."/>
            <person name="Guerrero F.D."/>
            <person name="Moolhuijzen P."/>
            <person name="Goolsby J.A."/>
            <person name="Tidwell J."/>
            <person name="Bellgard S.E."/>
            <person name="Bellgard M.I."/>
        </authorList>
    </citation>
    <scope>NUCLEOTIDE SEQUENCE</scope>
    <source>
        <tissue evidence="1">Shoot tissue taken approximately 20 cm above the soil surface</tissue>
    </source>
</reference>
<reference evidence="1" key="1">
    <citation type="submission" date="2014-09" db="EMBL/GenBank/DDBJ databases">
        <authorList>
            <person name="Magalhaes I.L.F."/>
            <person name="Oliveira U."/>
            <person name="Santos F.R."/>
            <person name="Vidigal T.H.D.A."/>
            <person name="Brescovit A.D."/>
            <person name="Santos A.J."/>
        </authorList>
    </citation>
    <scope>NUCLEOTIDE SEQUENCE</scope>
    <source>
        <tissue evidence="1">Shoot tissue taken approximately 20 cm above the soil surface</tissue>
    </source>
</reference>
<dbReference type="AlphaFoldDB" id="A0A0A9I323"/>
<organism evidence="1">
    <name type="scientific">Arundo donax</name>
    <name type="common">Giant reed</name>
    <name type="synonym">Donax arundinaceus</name>
    <dbReference type="NCBI Taxonomy" id="35708"/>
    <lineage>
        <taxon>Eukaryota</taxon>
        <taxon>Viridiplantae</taxon>
        <taxon>Streptophyta</taxon>
        <taxon>Embryophyta</taxon>
        <taxon>Tracheophyta</taxon>
        <taxon>Spermatophyta</taxon>
        <taxon>Magnoliopsida</taxon>
        <taxon>Liliopsida</taxon>
        <taxon>Poales</taxon>
        <taxon>Poaceae</taxon>
        <taxon>PACMAD clade</taxon>
        <taxon>Arundinoideae</taxon>
        <taxon>Arundineae</taxon>
        <taxon>Arundo</taxon>
    </lineage>
</organism>
<dbReference type="EMBL" id="GBRH01158343">
    <property type="protein sequence ID" value="JAE39553.1"/>
    <property type="molecule type" value="Transcribed_RNA"/>
</dbReference>
<accession>A0A0A9I323</accession>
<proteinExistence type="predicted"/>
<protein>
    <submittedName>
        <fullName evidence="1">Uncharacterized protein</fullName>
    </submittedName>
</protein>